<name>A0A9D3NP11_9TELE</name>
<organism evidence="2 3">
    <name type="scientific">Hemibagrus wyckioides</name>
    <dbReference type="NCBI Taxonomy" id="337641"/>
    <lineage>
        <taxon>Eukaryota</taxon>
        <taxon>Metazoa</taxon>
        <taxon>Chordata</taxon>
        <taxon>Craniata</taxon>
        <taxon>Vertebrata</taxon>
        <taxon>Euteleostomi</taxon>
        <taxon>Actinopterygii</taxon>
        <taxon>Neopterygii</taxon>
        <taxon>Teleostei</taxon>
        <taxon>Ostariophysi</taxon>
        <taxon>Siluriformes</taxon>
        <taxon>Bagridae</taxon>
        <taxon>Hemibagrus</taxon>
    </lineage>
</organism>
<dbReference type="AlphaFoldDB" id="A0A9D3NP11"/>
<protein>
    <submittedName>
        <fullName evidence="2">Uncharacterized protein</fullName>
    </submittedName>
</protein>
<evidence type="ECO:0000256" key="1">
    <source>
        <dbReference type="SAM" id="MobiDB-lite"/>
    </source>
</evidence>
<accession>A0A9D3NP11</accession>
<reference evidence="2 3" key="1">
    <citation type="submission" date="2021-06" db="EMBL/GenBank/DDBJ databases">
        <title>Chromosome-level genome assembly of the red-tail catfish (Hemibagrus wyckioides).</title>
        <authorList>
            <person name="Shao F."/>
        </authorList>
    </citation>
    <scope>NUCLEOTIDE SEQUENCE [LARGE SCALE GENOMIC DNA]</scope>
    <source>
        <strain evidence="2">EC202008001</strain>
        <tissue evidence="2">Blood</tissue>
    </source>
</reference>
<dbReference type="Proteomes" id="UP000824219">
    <property type="component" value="Linkage Group LG12"/>
</dbReference>
<evidence type="ECO:0000313" key="2">
    <source>
        <dbReference type="EMBL" id="KAG7326026.1"/>
    </source>
</evidence>
<keyword evidence="3" id="KW-1185">Reference proteome</keyword>
<feature type="region of interest" description="Disordered" evidence="1">
    <location>
        <begin position="1"/>
        <end position="23"/>
    </location>
</feature>
<sequence>MKFSSRGGPEHVHNPEILHVGPSHLSPTRLIARFQKSSRTSPDLASSIRQLYNTAQTDTSHSSLVLLVDSGELWQCWMDLLTLWFKPTLIKLASRRNEEEIREQSEDGGSQCAPWPGLERLSSVCLSCLLRSSGRTKQNGGLLFLLLLALKGKREGWRYITGEKEGVKERDPVSVLGFSRIISDLKAA</sequence>
<dbReference type="EMBL" id="JAHKSW010000012">
    <property type="protein sequence ID" value="KAG7326026.1"/>
    <property type="molecule type" value="Genomic_DNA"/>
</dbReference>
<comment type="caution">
    <text evidence="2">The sequence shown here is derived from an EMBL/GenBank/DDBJ whole genome shotgun (WGS) entry which is preliminary data.</text>
</comment>
<proteinExistence type="predicted"/>
<evidence type="ECO:0000313" key="3">
    <source>
        <dbReference type="Proteomes" id="UP000824219"/>
    </source>
</evidence>
<gene>
    <name evidence="2" type="ORF">KOW79_010951</name>
</gene>